<dbReference type="PROSITE" id="PS50835">
    <property type="entry name" value="IG_LIKE"/>
    <property type="match status" value="2"/>
</dbReference>
<reference evidence="4 5" key="1">
    <citation type="submission" date="2019-06" db="EMBL/GenBank/DDBJ databases">
        <title>A chromosome-scale genome assembly of the European perch, Perca fluviatilis.</title>
        <authorList>
            <person name="Roques C."/>
            <person name="Zahm M."/>
            <person name="Cabau C."/>
            <person name="Klopp C."/>
            <person name="Bouchez O."/>
            <person name="Donnadieu C."/>
            <person name="Kuhl H."/>
            <person name="Gislard M."/>
            <person name="Guendouz S."/>
            <person name="Journot L."/>
            <person name="Haffray P."/>
            <person name="Bestin A."/>
            <person name="Morvezen R."/>
            <person name="Feron R."/>
            <person name="Wen M."/>
            <person name="Jouanno E."/>
            <person name="Herpin A."/>
            <person name="Schartl M."/>
            <person name="Postlethwait J."/>
            <person name="Schaerlinger B."/>
            <person name="Chardard D."/>
            <person name="Lecocq T."/>
            <person name="Poncet C."/>
            <person name="Jaffrelo L."/>
            <person name="Lampietro C."/>
            <person name="Guiguen Y."/>
        </authorList>
    </citation>
    <scope>NUCLEOTIDE SEQUENCE [LARGE SCALE GENOMIC DNA]</scope>
    <source>
        <tissue evidence="4">Blood</tissue>
    </source>
</reference>
<feature type="domain" description="Ig-like" evidence="3">
    <location>
        <begin position="110"/>
        <end position="193"/>
    </location>
</feature>
<evidence type="ECO:0000256" key="1">
    <source>
        <dbReference type="SAM" id="Phobius"/>
    </source>
</evidence>
<dbReference type="SUPFAM" id="SSF48726">
    <property type="entry name" value="Immunoglobulin"/>
    <property type="match status" value="3"/>
</dbReference>
<keyword evidence="5" id="KW-1185">Reference proteome</keyword>
<dbReference type="GO" id="GO:0007155">
    <property type="term" value="P:cell adhesion"/>
    <property type="evidence" value="ECO:0007669"/>
    <property type="project" value="InterPro"/>
</dbReference>
<dbReference type="PANTHER" id="PTHR13771">
    <property type="entry name" value="INTERCELLULAR ADHESION MOLECULE"/>
    <property type="match status" value="1"/>
</dbReference>
<sequence length="356" mass="39205">MKWFFILSGLIACTGKPVRSSCPVKMSPSRVVVRFGDPFSVNCSSPSNQIQSMGWESPYGTGIGRQDGVSSVSLKIDSVTDWDLRPLCFINLLDNNQCSEILSVTVYKMPDSVSMSQPSQMGPMVEGEKYRMQCDIVNVAPVRNLSVSWHKGNKMIYTEAFDETSPSPVNTSSIFNLTAQRSDNGTQIWCEAQLEFSPPVPNLHTIPSKFHEVVVLYSPTFTMPENETLELKASSKIILDCTATGNPMPVYSWHLPNTIQQTKKNKKENQPILAPSIQLPGTYTCTASNTQGTKTKIFTVVEVTRNRTTFAALVGVFLCVAALLFISGFFFVTPEGTFSFSKGSYLRGRPTSSGPV</sequence>
<feature type="signal peptide" evidence="2">
    <location>
        <begin position="1"/>
        <end position="20"/>
    </location>
</feature>
<dbReference type="Proteomes" id="UP000465112">
    <property type="component" value="Chromosome 15"/>
</dbReference>
<dbReference type="EMBL" id="VHII01000015">
    <property type="protein sequence ID" value="KAF1379667.1"/>
    <property type="molecule type" value="Genomic_DNA"/>
</dbReference>
<keyword evidence="2" id="KW-0732">Signal</keyword>
<evidence type="ECO:0000313" key="5">
    <source>
        <dbReference type="Proteomes" id="UP000465112"/>
    </source>
</evidence>
<evidence type="ECO:0000313" key="4">
    <source>
        <dbReference type="EMBL" id="KAF1379667.1"/>
    </source>
</evidence>
<dbReference type="Pfam" id="PF03921">
    <property type="entry name" value="ICAM_N"/>
    <property type="match status" value="1"/>
</dbReference>
<dbReference type="Pfam" id="PF13895">
    <property type="entry name" value="Ig_2"/>
    <property type="match status" value="1"/>
</dbReference>
<feature type="domain" description="Ig-like" evidence="3">
    <location>
        <begin position="219"/>
        <end position="301"/>
    </location>
</feature>
<name>A0A6A5DWN5_PERFL</name>
<accession>A0A6A5DWN5</accession>
<gene>
    <name evidence="4" type="ORF">PFLUV_G00178400</name>
</gene>
<keyword evidence="1" id="KW-0472">Membrane</keyword>
<keyword evidence="1" id="KW-0812">Transmembrane</keyword>
<feature type="chain" id="PRO_5025592878" description="Ig-like domain-containing protein" evidence="2">
    <location>
        <begin position="21"/>
        <end position="356"/>
    </location>
</feature>
<proteinExistence type="predicted"/>
<dbReference type="Gene3D" id="2.60.40.10">
    <property type="entry name" value="Immunoglobulins"/>
    <property type="match status" value="3"/>
</dbReference>
<dbReference type="InterPro" id="IPR013783">
    <property type="entry name" value="Ig-like_fold"/>
</dbReference>
<dbReference type="InterPro" id="IPR036179">
    <property type="entry name" value="Ig-like_dom_sf"/>
</dbReference>
<evidence type="ECO:0000256" key="2">
    <source>
        <dbReference type="SAM" id="SignalP"/>
    </source>
</evidence>
<feature type="transmembrane region" description="Helical" evidence="1">
    <location>
        <begin position="310"/>
        <end position="332"/>
    </location>
</feature>
<organism evidence="4 5">
    <name type="scientific">Perca fluviatilis</name>
    <name type="common">European perch</name>
    <dbReference type="NCBI Taxonomy" id="8168"/>
    <lineage>
        <taxon>Eukaryota</taxon>
        <taxon>Metazoa</taxon>
        <taxon>Chordata</taxon>
        <taxon>Craniata</taxon>
        <taxon>Vertebrata</taxon>
        <taxon>Euteleostomi</taxon>
        <taxon>Actinopterygii</taxon>
        <taxon>Neopterygii</taxon>
        <taxon>Teleostei</taxon>
        <taxon>Neoteleostei</taxon>
        <taxon>Acanthomorphata</taxon>
        <taxon>Eupercaria</taxon>
        <taxon>Perciformes</taxon>
        <taxon>Percoidei</taxon>
        <taxon>Percidae</taxon>
        <taxon>Percinae</taxon>
        <taxon>Perca</taxon>
    </lineage>
</organism>
<dbReference type="InterPro" id="IPR047012">
    <property type="entry name" value="ICAM_VCAM"/>
</dbReference>
<dbReference type="AlphaFoldDB" id="A0A6A5DWN5"/>
<comment type="caution">
    <text evidence="4">The sequence shown here is derived from an EMBL/GenBank/DDBJ whole genome shotgun (WGS) entry which is preliminary data.</text>
</comment>
<dbReference type="GO" id="GO:0005178">
    <property type="term" value="F:integrin binding"/>
    <property type="evidence" value="ECO:0007669"/>
    <property type="project" value="InterPro"/>
</dbReference>
<dbReference type="PANTHER" id="PTHR13771:SF9">
    <property type="entry name" value="INTERCELLULAR ADHESION MOLECULE 5"/>
    <property type="match status" value="1"/>
</dbReference>
<keyword evidence="1" id="KW-1133">Transmembrane helix</keyword>
<dbReference type="InterPro" id="IPR013768">
    <property type="entry name" value="ICAM_N"/>
</dbReference>
<evidence type="ECO:0000259" key="3">
    <source>
        <dbReference type="PROSITE" id="PS50835"/>
    </source>
</evidence>
<dbReference type="InterPro" id="IPR007110">
    <property type="entry name" value="Ig-like_dom"/>
</dbReference>
<protein>
    <recommendedName>
        <fullName evidence="3">Ig-like domain-containing protein</fullName>
    </recommendedName>
</protein>